<feature type="compositionally biased region" description="Polar residues" evidence="1">
    <location>
        <begin position="39"/>
        <end position="48"/>
    </location>
</feature>
<feature type="region of interest" description="Disordered" evidence="1">
    <location>
        <begin position="38"/>
        <end position="181"/>
    </location>
</feature>
<feature type="compositionally biased region" description="Polar residues" evidence="1">
    <location>
        <begin position="434"/>
        <end position="444"/>
    </location>
</feature>
<feature type="compositionally biased region" description="Polar residues" evidence="1">
    <location>
        <begin position="113"/>
        <end position="125"/>
    </location>
</feature>
<name>A0A0R1YS20_9LACO</name>
<gene>
    <name evidence="2" type="ORF">FC51_GL000901</name>
</gene>
<organism evidence="2 3">
    <name type="scientific">Lentilactobacillus parabuchneri DSM 5707 = NBRC 107865</name>
    <dbReference type="NCBI Taxonomy" id="1423784"/>
    <lineage>
        <taxon>Bacteria</taxon>
        <taxon>Bacillati</taxon>
        <taxon>Bacillota</taxon>
        <taxon>Bacilli</taxon>
        <taxon>Lactobacillales</taxon>
        <taxon>Lactobacillaceae</taxon>
        <taxon>Lentilactobacillus</taxon>
    </lineage>
</organism>
<accession>A0A0R1YS20</accession>
<reference evidence="2 3" key="1">
    <citation type="journal article" date="2015" name="Genome Announc.">
        <title>Expanding the biotechnology potential of lactobacilli through comparative genomics of 213 strains and associated genera.</title>
        <authorList>
            <person name="Sun Z."/>
            <person name="Harris H.M."/>
            <person name="McCann A."/>
            <person name="Guo C."/>
            <person name="Argimon S."/>
            <person name="Zhang W."/>
            <person name="Yang X."/>
            <person name="Jeffery I.B."/>
            <person name="Cooney J.C."/>
            <person name="Kagawa T.F."/>
            <person name="Liu W."/>
            <person name="Song Y."/>
            <person name="Salvetti E."/>
            <person name="Wrobel A."/>
            <person name="Rasinkangas P."/>
            <person name="Parkhill J."/>
            <person name="Rea M.C."/>
            <person name="O'Sullivan O."/>
            <person name="Ritari J."/>
            <person name="Douillard F.P."/>
            <person name="Paul Ross R."/>
            <person name="Yang R."/>
            <person name="Briner A.E."/>
            <person name="Felis G.E."/>
            <person name="de Vos W.M."/>
            <person name="Barrangou R."/>
            <person name="Klaenhammer T.R."/>
            <person name="Caufield P.W."/>
            <person name="Cui Y."/>
            <person name="Zhang H."/>
            <person name="O'Toole P.W."/>
        </authorList>
    </citation>
    <scope>NUCLEOTIDE SEQUENCE [LARGE SCALE GENOMIC DNA]</scope>
    <source>
        <strain evidence="2 3">DSM 5707</strain>
    </source>
</reference>
<feature type="compositionally biased region" description="Low complexity" evidence="1">
    <location>
        <begin position="126"/>
        <end position="153"/>
    </location>
</feature>
<feature type="compositionally biased region" description="Low complexity" evidence="1">
    <location>
        <begin position="49"/>
        <end position="68"/>
    </location>
</feature>
<evidence type="ECO:0000313" key="2">
    <source>
        <dbReference type="EMBL" id="KRM45312.1"/>
    </source>
</evidence>
<sequence length="584" mass="62251">MSEHQLLSYKQVIGLGMIPIMWGFLSAAPVNVKADDFTSAPTQNSGQPSTAQSDQQSTTDTTTTDQSAVPQAETADSTASPKQPVASTEASDASTTDADQAAAANNADPQTPSDNATSSDASNEPAQPDKSASSADSDTSSADATTDQAGTDTTETETTDSPTTSNGITNPNKSADKTAATKDQAAQLNALVKQYLATYNRLHNTTYQLSDTTILANTIENNLTDTQSQVADQQTIYNNLNTLLDKMIADNRLYLLQNFHGVDIAFNLVTNGTIYTNVAKSLVIPIYIQTTDSNGNQIGELIPVTDANGNSLQYGDSWSTLAPTLADYQLTSNAAAASSGSWNAGFDYGQLNAKGELIIKYVYTKIPVTPIIPITPIAPVEPDVPQPTPTQPPVLTQQITSQPTTLSPNIVFENPTPVSEPVTITRPAFKPNHNDYTNLPNRQPKQPPDTREAIALRDLVQTNPFTLVAQYTIPVVRTASRVANPVASQETAKAQPESQVASVPYIQPRLDATEQPLIVRNAALDLAASTVQAQNKLTNPIIKPHQPAREFPGGLPGHTQLGVFFSILSGKVNFGTTTDEENKL</sequence>
<proteinExistence type="predicted"/>
<dbReference type="AlphaFoldDB" id="A0A0R1YS20"/>
<feature type="region of interest" description="Disordered" evidence="1">
    <location>
        <begin position="428"/>
        <end position="449"/>
    </location>
</feature>
<evidence type="ECO:0000313" key="3">
    <source>
        <dbReference type="Proteomes" id="UP000051957"/>
    </source>
</evidence>
<feature type="compositionally biased region" description="Low complexity" evidence="1">
    <location>
        <begin position="86"/>
        <end position="112"/>
    </location>
</feature>
<evidence type="ECO:0000256" key="1">
    <source>
        <dbReference type="SAM" id="MobiDB-lite"/>
    </source>
</evidence>
<dbReference type="RefSeq" id="WP_057909035.1">
    <property type="nucleotide sequence ID" value="NZ_AZGK01000018.1"/>
</dbReference>
<dbReference type="Proteomes" id="UP000051957">
    <property type="component" value="Unassembled WGS sequence"/>
</dbReference>
<comment type="caution">
    <text evidence="2">The sequence shown here is derived from an EMBL/GenBank/DDBJ whole genome shotgun (WGS) entry which is preliminary data.</text>
</comment>
<dbReference type="EMBL" id="AZGK01000018">
    <property type="protein sequence ID" value="KRM45312.1"/>
    <property type="molecule type" value="Genomic_DNA"/>
</dbReference>
<dbReference type="PATRIC" id="fig|1423784.4.peg.904"/>
<protein>
    <submittedName>
        <fullName evidence="2">Uncharacterized protein</fullName>
    </submittedName>
</protein>